<evidence type="ECO:0000313" key="3">
    <source>
        <dbReference type="Proteomes" id="UP000519897"/>
    </source>
</evidence>
<comment type="caution">
    <text evidence="2">The sequence shown here is derived from an EMBL/GenBank/DDBJ whole genome shotgun (WGS) entry which is preliminary data.</text>
</comment>
<dbReference type="RefSeq" id="WP_244484787.1">
    <property type="nucleotide sequence ID" value="NZ_CP049250.1"/>
</dbReference>
<dbReference type="Proteomes" id="UP000519897">
    <property type="component" value="Unassembled WGS sequence"/>
</dbReference>
<feature type="transmembrane region" description="Helical" evidence="1">
    <location>
        <begin position="121"/>
        <end position="142"/>
    </location>
</feature>
<dbReference type="AlphaFoldDB" id="A0A7W6LGR3"/>
<feature type="transmembrane region" description="Helical" evidence="1">
    <location>
        <begin position="162"/>
        <end position="180"/>
    </location>
</feature>
<dbReference type="EMBL" id="JACIEC010000002">
    <property type="protein sequence ID" value="MBB4144106.1"/>
    <property type="molecule type" value="Genomic_DNA"/>
</dbReference>
<feature type="transmembrane region" description="Helical" evidence="1">
    <location>
        <begin position="6"/>
        <end position="25"/>
    </location>
</feature>
<keyword evidence="1" id="KW-0812">Transmembrane</keyword>
<keyword evidence="3" id="KW-1185">Reference proteome</keyword>
<organism evidence="2 3">
    <name type="scientific">Rhizobium rhizoryzae</name>
    <dbReference type="NCBI Taxonomy" id="451876"/>
    <lineage>
        <taxon>Bacteria</taxon>
        <taxon>Pseudomonadati</taxon>
        <taxon>Pseudomonadota</taxon>
        <taxon>Alphaproteobacteria</taxon>
        <taxon>Hyphomicrobiales</taxon>
        <taxon>Rhizobiaceae</taxon>
        <taxon>Rhizobium/Agrobacterium group</taxon>
        <taxon>Rhizobium</taxon>
    </lineage>
</organism>
<proteinExistence type="predicted"/>
<feature type="transmembrane region" description="Helical" evidence="1">
    <location>
        <begin position="79"/>
        <end position="100"/>
    </location>
</feature>
<feature type="transmembrane region" description="Helical" evidence="1">
    <location>
        <begin position="200"/>
        <end position="221"/>
    </location>
</feature>
<accession>A0A7W6LGR3</accession>
<keyword evidence="1" id="KW-1133">Transmembrane helix</keyword>
<dbReference type="PANTHER" id="PTHR39087">
    <property type="entry name" value="UPF0104 MEMBRANE PROTEIN MJ1595"/>
    <property type="match status" value="1"/>
</dbReference>
<keyword evidence="1" id="KW-0472">Membrane</keyword>
<feature type="transmembrane region" description="Helical" evidence="1">
    <location>
        <begin position="45"/>
        <end position="67"/>
    </location>
</feature>
<protein>
    <submittedName>
        <fullName evidence="2">Uncharacterized protein</fullName>
    </submittedName>
</protein>
<name>A0A7W6LGR3_9HYPH</name>
<sequence length="316" mass="33900">MRRHLLRILILLIICVALVLVYRSLSRYSLEDITSSLSQIPSYRIITGFLCVIASYICLSLFDYLGLRYVGKGQAYPRAALASFCALSIGHNVGGAALSSGAVRYRFYTRWGLSGDEVAKVILFCGATVLLGLSMLAAIALILMPPTGETILQLDPGPRKLLGLAFLAYPVAYVICSIWGRPPLKFRSFRMEMPTTSMCIAQIAVGTVNFGFVAAALHQLLTAFTDAGYLQVASAYVTATIAAMLSHVPGGLGVLEATMLMVLPAGASIGSLVAFRVLYYFVPLLIGAPLFLLTEILARREGPGRSEPSGEAAHQA</sequence>
<gene>
    <name evidence="2" type="ORF">GGQ72_002658</name>
</gene>
<feature type="transmembrane region" description="Helical" evidence="1">
    <location>
        <begin position="278"/>
        <end position="298"/>
    </location>
</feature>
<reference evidence="2 3" key="1">
    <citation type="submission" date="2020-08" db="EMBL/GenBank/DDBJ databases">
        <title>Genomic Encyclopedia of Type Strains, Phase IV (KMG-IV): sequencing the most valuable type-strain genomes for metagenomic binning, comparative biology and taxonomic classification.</title>
        <authorList>
            <person name="Goeker M."/>
        </authorList>
    </citation>
    <scope>NUCLEOTIDE SEQUENCE [LARGE SCALE GENOMIC DNA]</scope>
    <source>
        <strain evidence="2 3">DSM 29514</strain>
    </source>
</reference>
<evidence type="ECO:0000313" key="2">
    <source>
        <dbReference type="EMBL" id="MBB4144106.1"/>
    </source>
</evidence>
<evidence type="ECO:0000256" key="1">
    <source>
        <dbReference type="SAM" id="Phobius"/>
    </source>
</evidence>
<dbReference type="PANTHER" id="PTHR39087:SF2">
    <property type="entry name" value="UPF0104 MEMBRANE PROTEIN MJ1595"/>
    <property type="match status" value="1"/>
</dbReference>